<dbReference type="GO" id="GO:0008270">
    <property type="term" value="F:zinc ion binding"/>
    <property type="evidence" value="ECO:0007669"/>
    <property type="project" value="UniProtKB-KW"/>
</dbReference>
<dbReference type="EMBL" id="KI517953">
    <property type="protein sequence ID" value="ESQ28629.1"/>
    <property type="molecule type" value="Genomic_DNA"/>
</dbReference>
<dbReference type="OMA" id="DNANSHW"/>
<feature type="region of interest" description="Disordered" evidence="2">
    <location>
        <begin position="465"/>
        <end position="486"/>
    </location>
</feature>
<evidence type="ECO:0000256" key="1">
    <source>
        <dbReference type="PROSITE-ProRule" id="PRU00047"/>
    </source>
</evidence>
<feature type="region of interest" description="Disordered" evidence="2">
    <location>
        <begin position="318"/>
        <end position="444"/>
    </location>
</feature>
<keyword evidence="1" id="KW-0479">Metal-binding</keyword>
<feature type="compositionally biased region" description="Polar residues" evidence="2">
    <location>
        <begin position="402"/>
        <end position="413"/>
    </location>
</feature>
<dbReference type="PROSITE" id="PS50158">
    <property type="entry name" value="ZF_CCHC"/>
    <property type="match status" value="1"/>
</dbReference>
<dbReference type="PANTHER" id="PTHR31286:SF63">
    <property type="entry name" value="DUF4283 DOMAIN-CONTAINING PROTEIN"/>
    <property type="match status" value="1"/>
</dbReference>
<evidence type="ECO:0000313" key="5">
    <source>
        <dbReference type="Proteomes" id="UP000030689"/>
    </source>
</evidence>
<sequence>MENSSSSPQPAKIDGASEPEKKNVAQAAQTSPLHTSGEIQTAPEKLPETWEKPLIIASTTHQLEAVATDNANSHWPELRAVNRTRQPSVTKAAASASLGSETEIAALKEHSKEYPWAAKMNQPMRNLHRVTILEFMEDGTPKIKIPSHRGLWHFDDCLMFVSNWTPAETISLPEITTVPVWLTLKNIPYQLYSFVVIKWIASGIGEPMLTEKSWLDPTQMGEAKILVEVKLNKAFPQKVALVDTSNVVSMVDVIYSWLPSNCRKCGQLGHKASRCLLLNANGTSSSAPTDNVSTIISEAPIAIVADDLIVDVAKEREKETKSAAKDSDVTTTVTQVSEHGTTTPLTHIALGEKSIASKPVSSPKVTKNPTSFNTGSMVLSKKIDTTKQDSTSSAPAEHSIRRSSSNKTLSSNRFAYLDTSDDEEESQVSDEDSDPTTLMTPMGKRILRERPVRPSAKAKEMVWQTVAVGRGNRGGRSGRGNRGGRG</sequence>
<feature type="compositionally biased region" description="Gly residues" evidence="2">
    <location>
        <begin position="471"/>
        <end position="486"/>
    </location>
</feature>
<evidence type="ECO:0000313" key="4">
    <source>
        <dbReference type="EMBL" id="ESQ28629.1"/>
    </source>
</evidence>
<keyword evidence="5" id="KW-1185">Reference proteome</keyword>
<dbReference type="GO" id="GO:0003676">
    <property type="term" value="F:nucleic acid binding"/>
    <property type="evidence" value="ECO:0007669"/>
    <property type="project" value="InterPro"/>
</dbReference>
<feature type="compositionally biased region" description="Acidic residues" evidence="2">
    <location>
        <begin position="419"/>
        <end position="434"/>
    </location>
</feature>
<protein>
    <recommendedName>
        <fullName evidence="3">CCHC-type domain-containing protein</fullName>
    </recommendedName>
</protein>
<dbReference type="Gramene" id="ESQ28629">
    <property type="protein sequence ID" value="ESQ28629"/>
    <property type="gene ID" value="EUTSA_v10019718mg"/>
</dbReference>
<dbReference type="AlphaFoldDB" id="V4KC06"/>
<dbReference type="PANTHER" id="PTHR31286">
    <property type="entry name" value="GLYCINE-RICH CELL WALL STRUCTURAL PROTEIN 1.8-LIKE"/>
    <property type="match status" value="1"/>
</dbReference>
<gene>
    <name evidence="4" type="ORF">EUTSA_v10019718mg</name>
</gene>
<name>V4KC06_EUTSA</name>
<dbReference type="Proteomes" id="UP000030689">
    <property type="component" value="Unassembled WGS sequence"/>
</dbReference>
<dbReference type="STRING" id="72664.V4KC06"/>
<keyword evidence="1" id="KW-0862">Zinc</keyword>
<feature type="compositionally biased region" description="Polar residues" evidence="2">
    <location>
        <begin position="26"/>
        <end position="39"/>
    </location>
</feature>
<feature type="compositionally biased region" description="Basic and acidic residues" evidence="2">
    <location>
        <begin position="318"/>
        <end position="328"/>
    </location>
</feature>
<evidence type="ECO:0000256" key="2">
    <source>
        <dbReference type="SAM" id="MobiDB-lite"/>
    </source>
</evidence>
<dbReference type="InterPro" id="IPR040256">
    <property type="entry name" value="At4g02000-like"/>
</dbReference>
<dbReference type="InterPro" id="IPR001878">
    <property type="entry name" value="Znf_CCHC"/>
</dbReference>
<proteinExistence type="predicted"/>
<feature type="domain" description="CCHC-type" evidence="3">
    <location>
        <begin position="262"/>
        <end position="275"/>
    </location>
</feature>
<feature type="region of interest" description="Disordered" evidence="2">
    <location>
        <begin position="1"/>
        <end position="45"/>
    </location>
</feature>
<accession>V4KC06</accession>
<keyword evidence="1" id="KW-0863">Zinc-finger</keyword>
<dbReference type="eggNOG" id="KOG1075">
    <property type="taxonomic scope" value="Eukaryota"/>
</dbReference>
<evidence type="ECO:0000259" key="3">
    <source>
        <dbReference type="PROSITE" id="PS50158"/>
    </source>
</evidence>
<reference evidence="4 5" key="1">
    <citation type="journal article" date="2013" name="Front. Plant Sci.">
        <title>The Reference Genome of the Halophytic Plant Eutrema salsugineum.</title>
        <authorList>
            <person name="Yang R."/>
            <person name="Jarvis D.E."/>
            <person name="Chen H."/>
            <person name="Beilstein M.A."/>
            <person name="Grimwood J."/>
            <person name="Jenkins J."/>
            <person name="Shu S."/>
            <person name="Prochnik S."/>
            <person name="Xin M."/>
            <person name="Ma C."/>
            <person name="Schmutz J."/>
            <person name="Wing R.A."/>
            <person name="Mitchell-Olds T."/>
            <person name="Schumaker K.S."/>
            <person name="Wang X."/>
        </authorList>
    </citation>
    <scope>NUCLEOTIDE SEQUENCE [LARGE SCALE GENOMIC DNA]</scope>
</reference>
<dbReference type="KEGG" id="eus:EUTSA_v10019718mg"/>
<organism evidence="4 5">
    <name type="scientific">Eutrema salsugineum</name>
    <name type="common">Saltwater cress</name>
    <name type="synonym">Sisymbrium salsugineum</name>
    <dbReference type="NCBI Taxonomy" id="72664"/>
    <lineage>
        <taxon>Eukaryota</taxon>
        <taxon>Viridiplantae</taxon>
        <taxon>Streptophyta</taxon>
        <taxon>Embryophyta</taxon>
        <taxon>Tracheophyta</taxon>
        <taxon>Spermatophyta</taxon>
        <taxon>Magnoliopsida</taxon>
        <taxon>eudicotyledons</taxon>
        <taxon>Gunneridae</taxon>
        <taxon>Pentapetalae</taxon>
        <taxon>rosids</taxon>
        <taxon>malvids</taxon>
        <taxon>Brassicales</taxon>
        <taxon>Brassicaceae</taxon>
        <taxon>Eutremeae</taxon>
        <taxon>Eutrema</taxon>
    </lineage>
</organism>
<feature type="compositionally biased region" description="Polar residues" evidence="2">
    <location>
        <begin position="359"/>
        <end position="377"/>
    </location>
</feature>